<evidence type="ECO:0008006" key="3">
    <source>
        <dbReference type="Google" id="ProtNLM"/>
    </source>
</evidence>
<evidence type="ECO:0000313" key="1">
    <source>
        <dbReference type="EMBL" id="MDT3330108.1"/>
    </source>
</evidence>
<keyword evidence="2" id="KW-1185">Reference proteome</keyword>
<reference evidence="1 2" key="1">
    <citation type="submission" date="2023-08" db="EMBL/GenBank/DDBJ databases">
        <title>Microbacterium aquilitoris sp. nov. and Microbacterium gwkjibeachense sp. nov., isolated from beach.</title>
        <authorList>
            <person name="Lee S.D."/>
            <person name="Yang H."/>
            <person name="Kim I."/>
        </authorList>
    </citation>
    <scope>NUCLEOTIDE SEQUENCE [LARGE SCALE GENOMIC DNA]</scope>
    <source>
        <strain evidence="1 2">KSW-18</strain>
    </source>
</reference>
<organism evidence="1 2">
    <name type="scientific">Microbacterium aquilitoris</name>
    <dbReference type="NCBI Taxonomy" id="3067307"/>
    <lineage>
        <taxon>Bacteria</taxon>
        <taxon>Bacillati</taxon>
        <taxon>Actinomycetota</taxon>
        <taxon>Actinomycetes</taxon>
        <taxon>Micrococcales</taxon>
        <taxon>Microbacteriaceae</taxon>
        <taxon>Microbacterium</taxon>
    </lineage>
</organism>
<name>A0ABU3GHD8_9MICO</name>
<dbReference type="RefSeq" id="WP_311869352.1">
    <property type="nucleotide sequence ID" value="NZ_JAUZVT010000001.1"/>
</dbReference>
<dbReference type="Proteomes" id="UP001262835">
    <property type="component" value="Unassembled WGS sequence"/>
</dbReference>
<protein>
    <recommendedName>
        <fullName evidence="3">Transcriptional regulator, AbiEi antitoxin, Type IV TA system</fullName>
    </recommendedName>
</protein>
<dbReference type="EMBL" id="JAUZVT010000001">
    <property type="protein sequence ID" value="MDT3330108.1"/>
    <property type="molecule type" value="Genomic_DNA"/>
</dbReference>
<gene>
    <name evidence="1" type="ORF">Q9S78_05445</name>
</gene>
<accession>A0ABU3GHD8</accession>
<sequence>MRELDLAAAASALRRRDDLVFDGWSRRDIDDALRGGDLVRVRRGWYCDGGTWRDLWPESQHRLHIAAVSSDAGAPPVFSFTSAAVLHGLPLYRLFVQRVHAVDAGVGRHSGPTVGRHRDAVDDVDIVTVDGLPCTSLERTVSDLLRGASLEVAVAAADAAMQRVAGPPRRYDVAGGDAFRERLRERLRRSSGKRGVRAARDVVEVLDGRSELPLESVTKLQVRRLGFMQPGLQVKVPAGTGTYWMDLELVEADAFLECDGDGKYTDPALTAGRPLSGILLAEKEREDWVRGITGRRVLRCASRDVVTPDALADRLRAFRITLPTSRERLFLPRRPLLAGQ</sequence>
<evidence type="ECO:0000313" key="2">
    <source>
        <dbReference type="Proteomes" id="UP001262835"/>
    </source>
</evidence>
<proteinExistence type="predicted"/>
<comment type="caution">
    <text evidence="1">The sequence shown here is derived from an EMBL/GenBank/DDBJ whole genome shotgun (WGS) entry which is preliminary data.</text>
</comment>